<dbReference type="AlphaFoldDB" id="A0A6A4V291"/>
<feature type="compositionally biased region" description="Low complexity" evidence="1">
    <location>
        <begin position="150"/>
        <end position="176"/>
    </location>
</feature>
<organism evidence="2 3">
    <name type="scientific">Amphibalanus amphitrite</name>
    <name type="common">Striped barnacle</name>
    <name type="synonym">Balanus amphitrite</name>
    <dbReference type="NCBI Taxonomy" id="1232801"/>
    <lineage>
        <taxon>Eukaryota</taxon>
        <taxon>Metazoa</taxon>
        <taxon>Ecdysozoa</taxon>
        <taxon>Arthropoda</taxon>
        <taxon>Crustacea</taxon>
        <taxon>Multicrustacea</taxon>
        <taxon>Cirripedia</taxon>
        <taxon>Thoracica</taxon>
        <taxon>Thoracicalcarea</taxon>
        <taxon>Balanomorpha</taxon>
        <taxon>Balanoidea</taxon>
        <taxon>Balanidae</taxon>
        <taxon>Amphibalaninae</taxon>
        <taxon>Amphibalanus</taxon>
    </lineage>
</organism>
<sequence>MNSVLSTLGFGTRYCVVSDDHERPEVYSDDHSRAPQSAIERLTDFDTLYDKFSSGSARVGRATEEESPRVRRRQDDTSPGQTVLALFDRLAQRHSRTEISSFDRQFPLSGRPEPSGARLAESRPFESPRAWVPFDRSAEAAPDWHLPRVSSPSPSPSVGSSSSASSGPGQTSSSAAEVGCPHEGLLIDLSE</sequence>
<keyword evidence="3" id="KW-1185">Reference proteome</keyword>
<protein>
    <submittedName>
        <fullName evidence="2">Uncharacterized protein</fullName>
    </submittedName>
</protein>
<dbReference type="Proteomes" id="UP000440578">
    <property type="component" value="Unassembled WGS sequence"/>
</dbReference>
<feature type="compositionally biased region" description="Basic and acidic residues" evidence="1">
    <location>
        <begin position="61"/>
        <end position="76"/>
    </location>
</feature>
<comment type="caution">
    <text evidence="2">The sequence shown here is derived from an EMBL/GenBank/DDBJ whole genome shotgun (WGS) entry which is preliminary data.</text>
</comment>
<feature type="region of interest" description="Disordered" evidence="1">
    <location>
        <begin position="96"/>
        <end position="128"/>
    </location>
</feature>
<reference evidence="2 3" key="1">
    <citation type="submission" date="2019-07" db="EMBL/GenBank/DDBJ databases">
        <title>Draft genome assembly of a fouling barnacle, Amphibalanus amphitrite (Darwin, 1854): The first reference genome for Thecostraca.</title>
        <authorList>
            <person name="Kim W."/>
        </authorList>
    </citation>
    <scope>NUCLEOTIDE SEQUENCE [LARGE SCALE GENOMIC DNA]</scope>
    <source>
        <strain evidence="2">SNU_AA5</strain>
        <tissue evidence="2">Soma without cirri and trophi</tissue>
    </source>
</reference>
<proteinExistence type="predicted"/>
<accession>A0A6A4V291</accession>
<feature type="region of interest" description="Disordered" evidence="1">
    <location>
        <begin position="142"/>
        <end position="191"/>
    </location>
</feature>
<evidence type="ECO:0000313" key="2">
    <source>
        <dbReference type="EMBL" id="KAF0287715.1"/>
    </source>
</evidence>
<evidence type="ECO:0000313" key="3">
    <source>
        <dbReference type="Proteomes" id="UP000440578"/>
    </source>
</evidence>
<dbReference type="EMBL" id="VIIS01002171">
    <property type="protein sequence ID" value="KAF0287715.1"/>
    <property type="molecule type" value="Genomic_DNA"/>
</dbReference>
<evidence type="ECO:0000256" key="1">
    <source>
        <dbReference type="SAM" id="MobiDB-lite"/>
    </source>
</evidence>
<gene>
    <name evidence="2" type="ORF">FJT64_013884</name>
</gene>
<dbReference type="OrthoDB" id="6395940at2759"/>
<name>A0A6A4V291_AMPAM</name>
<feature type="region of interest" description="Disordered" evidence="1">
    <location>
        <begin position="56"/>
        <end position="81"/>
    </location>
</feature>